<evidence type="ECO:0000256" key="7">
    <source>
        <dbReference type="SAM" id="Phobius"/>
    </source>
</evidence>
<dbReference type="OrthoDB" id="9778331at2"/>
<feature type="domain" description="YetF C-terminal" evidence="8">
    <location>
        <begin position="85"/>
        <end position="218"/>
    </location>
</feature>
<evidence type="ECO:0000313" key="10">
    <source>
        <dbReference type="EMBL" id="KGR80029.1"/>
    </source>
</evidence>
<dbReference type="EMBL" id="JPVN01000003">
    <property type="protein sequence ID" value="KGR80029.1"/>
    <property type="molecule type" value="Genomic_DNA"/>
</dbReference>
<dbReference type="InterPro" id="IPR048454">
    <property type="entry name" value="YetF_N"/>
</dbReference>
<evidence type="ECO:0000256" key="5">
    <source>
        <dbReference type="ARBA" id="ARBA00022989"/>
    </source>
</evidence>
<comment type="subcellular location">
    <subcellularLocation>
        <location evidence="1">Cell membrane</location>
        <topology evidence="1">Multi-pass membrane protein</topology>
    </subcellularLocation>
</comment>
<protein>
    <recommendedName>
        <fullName evidence="12">DUF421 domain-containing protein</fullName>
    </recommendedName>
</protein>
<dbReference type="AlphaFoldDB" id="A0A0A3I5M1"/>
<keyword evidence="11" id="KW-1185">Reference proteome</keyword>
<dbReference type="GO" id="GO:0005886">
    <property type="term" value="C:plasma membrane"/>
    <property type="evidence" value="ECO:0007669"/>
    <property type="project" value="UniProtKB-SubCell"/>
</dbReference>
<evidence type="ECO:0000256" key="1">
    <source>
        <dbReference type="ARBA" id="ARBA00004651"/>
    </source>
</evidence>
<evidence type="ECO:0000256" key="6">
    <source>
        <dbReference type="ARBA" id="ARBA00023136"/>
    </source>
</evidence>
<dbReference type="InterPro" id="IPR023090">
    <property type="entry name" value="UPF0702_alpha/beta_dom_sf"/>
</dbReference>
<evidence type="ECO:0000259" key="9">
    <source>
        <dbReference type="Pfam" id="PF20730"/>
    </source>
</evidence>
<feature type="transmembrane region" description="Helical" evidence="7">
    <location>
        <begin position="62"/>
        <end position="84"/>
    </location>
</feature>
<gene>
    <name evidence="10" type="ORF">CD29_03480</name>
</gene>
<organism evidence="10 11">
    <name type="scientific">Ureibacillus manganicus DSM 26584</name>
    <dbReference type="NCBI Taxonomy" id="1384049"/>
    <lineage>
        <taxon>Bacteria</taxon>
        <taxon>Bacillati</taxon>
        <taxon>Bacillota</taxon>
        <taxon>Bacilli</taxon>
        <taxon>Bacillales</taxon>
        <taxon>Caryophanaceae</taxon>
        <taxon>Ureibacillus</taxon>
    </lineage>
</organism>
<evidence type="ECO:0000313" key="11">
    <source>
        <dbReference type="Proteomes" id="UP000030416"/>
    </source>
</evidence>
<comment type="similarity">
    <text evidence="2">Belongs to the UPF0702 family.</text>
</comment>
<proteinExistence type="inferred from homology"/>
<keyword evidence="5 7" id="KW-1133">Transmembrane helix</keyword>
<feature type="transmembrane region" description="Helical" evidence="7">
    <location>
        <begin position="6"/>
        <end position="24"/>
    </location>
</feature>
<evidence type="ECO:0008006" key="12">
    <source>
        <dbReference type="Google" id="ProtNLM"/>
    </source>
</evidence>
<reference evidence="10 11" key="1">
    <citation type="submission" date="2014-02" db="EMBL/GenBank/DDBJ databases">
        <title>Draft genome sequence of Lysinibacillus manganicus DSM 26584T.</title>
        <authorList>
            <person name="Zhang F."/>
            <person name="Wang G."/>
            <person name="Zhang L."/>
        </authorList>
    </citation>
    <scope>NUCLEOTIDE SEQUENCE [LARGE SCALE GENOMIC DNA]</scope>
    <source>
        <strain evidence="10 11">DSM 26584</strain>
    </source>
</reference>
<evidence type="ECO:0000259" key="8">
    <source>
        <dbReference type="Pfam" id="PF04239"/>
    </source>
</evidence>
<keyword evidence="3" id="KW-1003">Cell membrane</keyword>
<accession>A0A0A3I5M1</accession>
<evidence type="ECO:0000256" key="4">
    <source>
        <dbReference type="ARBA" id="ARBA00022692"/>
    </source>
</evidence>
<sequence>MDEQIGYLQLILETIATFFVLLLMTRLLGKKQLSHLTFFNYITGITIGSLAANMVIISSRNFFKELTTLIVWCLLSMIIAYIGLKSGKARVVLDGQPTILVKKGEIDKKSLSKTRLNIDDLTMMLRQKDVFSIAEVDYAILEPNGTLSVLKKPQYQNVLKQDVKINIITPTYIPSEIIVDGKIIERNLKELGLSNHWLAKQLELVGVYSVQEVLYAEIQSDGELFIQRA</sequence>
<dbReference type="Pfam" id="PF20730">
    <property type="entry name" value="YetF_N"/>
    <property type="match status" value="1"/>
</dbReference>
<dbReference type="eggNOG" id="COG2323">
    <property type="taxonomic scope" value="Bacteria"/>
</dbReference>
<dbReference type="RefSeq" id="WP_036182848.1">
    <property type="nucleotide sequence ID" value="NZ_AVDA01000003.1"/>
</dbReference>
<evidence type="ECO:0000256" key="3">
    <source>
        <dbReference type="ARBA" id="ARBA00022475"/>
    </source>
</evidence>
<dbReference type="InterPro" id="IPR007353">
    <property type="entry name" value="DUF421"/>
</dbReference>
<comment type="caution">
    <text evidence="10">The sequence shown here is derived from an EMBL/GenBank/DDBJ whole genome shotgun (WGS) entry which is preliminary data.</text>
</comment>
<dbReference type="Proteomes" id="UP000030416">
    <property type="component" value="Unassembled WGS sequence"/>
</dbReference>
<feature type="transmembrane region" description="Helical" evidence="7">
    <location>
        <begin position="36"/>
        <end position="56"/>
    </location>
</feature>
<dbReference type="PANTHER" id="PTHR34582:SF7">
    <property type="entry name" value="UPF0702 TRANSMEMBRANE PROTEIN YDFS"/>
    <property type="match status" value="1"/>
</dbReference>
<dbReference type="STRING" id="1384049.CD29_03480"/>
<dbReference type="Gene3D" id="3.30.240.20">
    <property type="entry name" value="bsu07140 like domains"/>
    <property type="match status" value="2"/>
</dbReference>
<name>A0A0A3I5M1_9BACL</name>
<keyword evidence="6 7" id="KW-0472">Membrane</keyword>
<dbReference type="Pfam" id="PF04239">
    <property type="entry name" value="DUF421"/>
    <property type="match status" value="1"/>
</dbReference>
<evidence type="ECO:0000256" key="2">
    <source>
        <dbReference type="ARBA" id="ARBA00006448"/>
    </source>
</evidence>
<dbReference type="PANTHER" id="PTHR34582">
    <property type="entry name" value="UPF0702 TRANSMEMBRANE PROTEIN YCAP"/>
    <property type="match status" value="1"/>
</dbReference>
<feature type="domain" description="YetF-like N-terminal transmembrane" evidence="9">
    <location>
        <begin position="7"/>
        <end position="82"/>
    </location>
</feature>
<keyword evidence="4 7" id="KW-0812">Transmembrane</keyword>